<comment type="caution">
    <text evidence="2">The sequence shown here is derived from an EMBL/GenBank/DDBJ whole genome shotgun (WGS) entry which is preliminary data.</text>
</comment>
<name>T0J2F1_9SPHN</name>
<dbReference type="AlphaFoldDB" id="T0J2F1"/>
<keyword evidence="3" id="KW-1185">Reference proteome</keyword>
<accession>T0J2F1</accession>
<evidence type="ECO:0000313" key="2">
    <source>
        <dbReference type="EMBL" id="EQB16139.1"/>
    </source>
</evidence>
<protein>
    <submittedName>
        <fullName evidence="2">Uncharacterized protein</fullName>
    </submittedName>
</protein>
<evidence type="ECO:0000256" key="1">
    <source>
        <dbReference type="SAM" id="MobiDB-lite"/>
    </source>
</evidence>
<dbReference type="EMBL" id="ATHL01000073">
    <property type="protein sequence ID" value="EQB16139.1"/>
    <property type="molecule type" value="Genomic_DNA"/>
</dbReference>
<feature type="region of interest" description="Disordered" evidence="1">
    <location>
        <begin position="1"/>
        <end position="25"/>
    </location>
</feature>
<sequence length="54" mass="5561">MPEIRTADLDADSGGSRAGPRASAWSPLRCDQAAPIELPAFGLILRSGALTPPS</sequence>
<reference evidence="2 3" key="1">
    <citation type="journal article" date="2013" name="Genome Announc.">
        <title>Genome Sequence of Novosphingobium lindaniclasticum LE124T, Isolated from a Hexachlorocyclohexane Dumpsite.</title>
        <authorList>
            <person name="Saxena A."/>
            <person name="Nayyar N."/>
            <person name="Sangwan N."/>
            <person name="Kumari R."/>
            <person name="Khurana J.P."/>
            <person name="Lal R."/>
        </authorList>
    </citation>
    <scope>NUCLEOTIDE SEQUENCE [LARGE SCALE GENOMIC DNA]</scope>
    <source>
        <strain evidence="2 3">LE124</strain>
    </source>
</reference>
<gene>
    <name evidence="2" type="ORF">L284_10070</name>
</gene>
<evidence type="ECO:0000313" key="3">
    <source>
        <dbReference type="Proteomes" id="UP000015527"/>
    </source>
</evidence>
<organism evidence="2 3">
    <name type="scientific">Novosphingobium lindaniclasticum LE124</name>
    <dbReference type="NCBI Taxonomy" id="1096930"/>
    <lineage>
        <taxon>Bacteria</taxon>
        <taxon>Pseudomonadati</taxon>
        <taxon>Pseudomonadota</taxon>
        <taxon>Alphaproteobacteria</taxon>
        <taxon>Sphingomonadales</taxon>
        <taxon>Sphingomonadaceae</taxon>
        <taxon>Novosphingobium</taxon>
    </lineage>
</organism>
<dbReference type="Proteomes" id="UP000015527">
    <property type="component" value="Unassembled WGS sequence"/>
</dbReference>
<proteinExistence type="predicted"/>